<dbReference type="InterPro" id="IPR003356">
    <property type="entry name" value="DNA_methylase_A-5"/>
</dbReference>
<comment type="catalytic activity">
    <reaction evidence="6">
        <text>a 2'-deoxyadenosine in DNA + S-adenosyl-L-methionine = an N(6)-methyl-2'-deoxyadenosine in DNA + S-adenosyl-L-homocysteine + H(+)</text>
        <dbReference type="Rhea" id="RHEA:15197"/>
        <dbReference type="Rhea" id="RHEA-COMP:12418"/>
        <dbReference type="Rhea" id="RHEA-COMP:12419"/>
        <dbReference type="ChEBI" id="CHEBI:15378"/>
        <dbReference type="ChEBI" id="CHEBI:57856"/>
        <dbReference type="ChEBI" id="CHEBI:59789"/>
        <dbReference type="ChEBI" id="CHEBI:90615"/>
        <dbReference type="ChEBI" id="CHEBI:90616"/>
        <dbReference type="EC" id="2.1.1.72"/>
    </reaction>
</comment>
<evidence type="ECO:0000313" key="8">
    <source>
        <dbReference type="EMBL" id="TGY57271.1"/>
    </source>
</evidence>
<dbReference type="GO" id="GO:0032259">
    <property type="term" value="P:methylation"/>
    <property type="evidence" value="ECO:0007669"/>
    <property type="project" value="UniProtKB-KW"/>
</dbReference>
<protein>
    <recommendedName>
        <fullName evidence="1">site-specific DNA-methyltransferase (adenine-specific)</fullName>
        <ecNumber evidence="1">2.1.1.72</ecNumber>
    </recommendedName>
</protein>
<keyword evidence="4" id="KW-0949">S-adenosyl-L-methionine</keyword>
<dbReference type="AlphaFoldDB" id="A0A4S2ESF4"/>
<evidence type="ECO:0000256" key="2">
    <source>
        <dbReference type="ARBA" id="ARBA00022603"/>
    </source>
</evidence>
<sequence>MMLSTEQINNLLEVEESYQASFKLAELLNDRDECIKLFDSFLRLEQDLSFDWFTDYFQEEHSNRKDKKQDFTPQGVTDLASKLLGKSESNADICAGTGGLTIKRWTQNRHAQFYCEEYSDRAMPFLLFNLMIRNINGIVVHGDALTQENKHVYKLVSGDRFSELKELDSVPKFIADTVIMNPPYSLSWNPQEEMKDGLFGEIGVLPPKAKADYAFLIRGLERLNERGTQLLILPHGVLFRGNSEGKIRQWLIEHNYLDAVIGLPEKVFLNTDIPTTILILKKNRNRRDVLFIDASKQFQKDKAHNIIEAKHVNKILQTYQDRTKVDKFSELVMFETIKDNDFNLNIPRYVDTFEPEPVKPLDDILADMREIDRVIKMSGQELATMMTELRGTNERADQEIKRMTSYWIDKYGINKQKSQSKKGEQLSLL</sequence>
<reference evidence="8 9" key="1">
    <citation type="submission" date="2019-04" db="EMBL/GenBank/DDBJ databases">
        <title>Microbes associate with the intestines of laboratory mice.</title>
        <authorList>
            <person name="Navarre W."/>
            <person name="Wong E."/>
            <person name="Huang K."/>
            <person name="Tropini C."/>
            <person name="Ng K."/>
            <person name="Yu B."/>
        </authorList>
    </citation>
    <scope>NUCLEOTIDE SEQUENCE [LARGE SCALE GENOMIC DNA]</scope>
    <source>
        <strain evidence="8 9">NM26_J9</strain>
    </source>
</reference>
<evidence type="ECO:0000259" key="7">
    <source>
        <dbReference type="Pfam" id="PF02384"/>
    </source>
</evidence>
<proteinExistence type="predicted"/>
<keyword evidence="5" id="KW-0680">Restriction system</keyword>
<dbReference type="EMBL" id="SRYK01000002">
    <property type="protein sequence ID" value="TGY57271.1"/>
    <property type="molecule type" value="Genomic_DNA"/>
</dbReference>
<keyword evidence="3" id="KW-0808">Transferase</keyword>
<dbReference type="InterPro" id="IPR002052">
    <property type="entry name" value="DNA_methylase_N6_adenine_CS"/>
</dbReference>
<name>A0A4S2ESF4_9LACO</name>
<evidence type="ECO:0000256" key="5">
    <source>
        <dbReference type="ARBA" id="ARBA00022747"/>
    </source>
</evidence>
<dbReference type="PANTHER" id="PTHR42933">
    <property type="entry name" value="SLR6095 PROTEIN"/>
    <property type="match status" value="1"/>
</dbReference>
<dbReference type="SUPFAM" id="SSF53335">
    <property type="entry name" value="S-adenosyl-L-methionine-dependent methyltransferases"/>
    <property type="match status" value="1"/>
</dbReference>
<dbReference type="PROSITE" id="PS00092">
    <property type="entry name" value="N6_MTASE"/>
    <property type="match status" value="1"/>
</dbReference>
<dbReference type="InterPro" id="IPR051537">
    <property type="entry name" value="DNA_Adenine_Mtase"/>
</dbReference>
<dbReference type="Proteomes" id="UP000306855">
    <property type="component" value="Unassembled WGS sequence"/>
</dbReference>
<dbReference type="Pfam" id="PF02384">
    <property type="entry name" value="N6_Mtase"/>
    <property type="match status" value="1"/>
</dbReference>
<dbReference type="InterPro" id="IPR029063">
    <property type="entry name" value="SAM-dependent_MTases_sf"/>
</dbReference>
<dbReference type="PANTHER" id="PTHR42933:SF1">
    <property type="entry name" value="SITE-SPECIFIC DNA-METHYLTRANSFERASE (ADENINE-SPECIFIC)"/>
    <property type="match status" value="1"/>
</dbReference>
<evidence type="ECO:0000256" key="4">
    <source>
        <dbReference type="ARBA" id="ARBA00022691"/>
    </source>
</evidence>
<dbReference type="EC" id="2.1.1.72" evidence="1"/>
<gene>
    <name evidence="8" type="ORF">E5340_00690</name>
</gene>
<keyword evidence="2 8" id="KW-0489">Methyltransferase</keyword>
<dbReference type="GO" id="GO:0003677">
    <property type="term" value="F:DNA binding"/>
    <property type="evidence" value="ECO:0007669"/>
    <property type="project" value="InterPro"/>
</dbReference>
<evidence type="ECO:0000256" key="1">
    <source>
        <dbReference type="ARBA" id="ARBA00011900"/>
    </source>
</evidence>
<dbReference type="GO" id="GO:0008170">
    <property type="term" value="F:N-methyltransferase activity"/>
    <property type="evidence" value="ECO:0007669"/>
    <property type="project" value="InterPro"/>
</dbReference>
<evidence type="ECO:0000256" key="6">
    <source>
        <dbReference type="ARBA" id="ARBA00047942"/>
    </source>
</evidence>
<dbReference type="PRINTS" id="PR00507">
    <property type="entry name" value="N12N6MTFRASE"/>
</dbReference>
<evidence type="ECO:0000256" key="3">
    <source>
        <dbReference type="ARBA" id="ARBA00022679"/>
    </source>
</evidence>
<evidence type="ECO:0000313" key="9">
    <source>
        <dbReference type="Proteomes" id="UP000306855"/>
    </source>
</evidence>
<dbReference type="GO" id="GO:0009307">
    <property type="term" value="P:DNA restriction-modification system"/>
    <property type="evidence" value="ECO:0007669"/>
    <property type="project" value="UniProtKB-KW"/>
</dbReference>
<accession>A0A4S2ESF4</accession>
<comment type="caution">
    <text evidence="8">The sequence shown here is derived from an EMBL/GenBank/DDBJ whole genome shotgun (WGS) entry which is preliminary data.</text>
</comment>
<feature type="domain" description="DNA methylase adenine-specific" evidence="7">
    <location>
        <begin position="60"/>
        <end position="354"/>
    </location>
</feature>
<organism evidence="8 9">
    <name type="scientific">Ligilactobacillus murinus</name>
    <dbReference type="NCBI Taxonomy" id="1622"/>
    <lineage>
        <taxon>Bacteria</taxon>
        <taxon>Bacillati</taxon>
        <taxon>Bacillota</taxon>
        <taxon>Bacilli</taxon>
        <taxon>Lactobacillales</taxon>
        <taxon>Lactobacillaceae</taxon>
        <taxon>Ligilactobacillus</taxon>
    </lineage>
</organism>
<dbReference type="GO" id="GO:0009007">
    <property type="term" value="F:site-specific DNA-methyltransferase (adenine-specific) activity"/>
    <property type="evidence" value="ECO:0007669"/>
    <property type="project" value="UniProtKB-EC"/>
</dbReference>
<dbReference type="Gene3D" id="3.40.50.150">
    <property type="entry name" value="Vaccinia Virus protein VP39"/>
    <property type="match status" value="1"/>
</dbReference>